<sequence length="243" mass="26754">MTAMIETVGLTCRFGGVVAVDNVSLKIEEGELRCLIGPNGAGKTSLFKCLSGQVQPSGGRVLMKGREISRFHPHEIARMGMAIKMQVPSVFNGLSVHENVWLAAARLHRGKALEAIVDETLSAVGFRSAEAREKRADELSHAHRQWIELAMLAACKPAIALLDEPAAGMTQDEMLRTVELIKTINRSTTILVVEHDLEFISLLARKVTVLHQGKIFVEDTMSNISNNAAVREIYLGKQWRMAQ</sequence>
<keyword evidence="3 5" id="KW-0067">ATP-binding</keyword>
<accession>A0ABT8T6B3</accession>
<dbReference type="Pfam" id="PF00005">
    <property type="entry name" value="ABC_tran"/>
    <property type="match status" value="1"/>
</dbReference>
<dbReference type="InterPro" id="IPR051120">
    <property type="entry name" value="ABC_AA/LPS_Transport"/>
</dbReference>
<keyword evidence="6" id="KW-1185">Reference proteome</keyword>
<name>A0ABT8T6B3_9HYPH</name>
<comment type="caution">
    <text evidence="5">The sequence shown here is derived from an EMBL/GenBank/DDBJ whole genome shotgun (WGS) entry which is preliminary data.</text>
</comment>
<keyword evidence="2" id="KW-0547">Nucleotide-binding</keyword>
<keyword evidence="1" id="KW-0813">Transport</keyword>
<gene>
    <name evidence="5" type="ORF">Q2T52_26635</name>
</gene>
<feature type="domain" description="ABC transporter" evidence="4">
    <location>
        <begin position="5"/>
        <end position="237"/>
    </location>
</feature>
<dbReference type="SUPFAM" id="SSF52540">
    <property type="entry name" value="P-loop containing nucleoside triphosphate hydrolases"/>
    <property type="match status" value="1"/>
</dbReference>
<dbReference type="InterPro" id="IPR003593">
    <property type="entry name" value="AAA+_ATPase"/>
</dbReference>
<evidence type="ECO:0000313" key="5">
    <source>
        <dbReference type="EMBL" id="MDO1585678.1"/>
    </source>
</evidence>
<dbReference type="PANTHER" id="PTHR45772">
    <property type="entry name" value="CONSERVED COMPONENT OF ABC TRANSPORTER FOR NATURAL AMINO ACIDS-RELATED"/>
    <property type="match status" value="1"/>
</dbReference>
<evidence type="ECO:0000256" key="3">
    <source>
        <dbReference type="ARBA" id="ARBA00022840"/>
    </source>
</evidence>
<reference evidence="5" key="2">
    <citation type="submission" date="2023-07" db="EMBL/GenBank/DDBJ databases">
        <authorList>
            <person name="Sun H."/>
        </authorList>
    </citation>
    <scope>NUCLEOTIDE SEQUENCE</scope>
    <source>
        <strain evidence="5">05753</strain>
    </source>
</reference>
<evidence type="ECO:0000256" key="1">
    <source>
        <dbReference type="ARBA" id="ARBA00022448"/>
    </source>
</evidence>
<evidence type="ECO:0000259" key="4">
    <source>
        <dbReference type="PROSITE" id="PS50893"/>
    </source>
</evidence>
<proteinExistence type="predicted"/>
<dbReference type="Gene3D" id="3.40.50.300">
    <property type="entry name" value="P-loop containing nucleotide triphosphate hydrolases"/>
    <property type="match status" value="1"/>
</dbReference>
<dbReference type="GO" id="GO:0005524">
    <property type="term" value="F:ATP binding"/>
    <property type="evidence" value="ECO:0007669"/>
    <property type="project" value="UniProtKB-KW"/>
</dbReference>
<dbReference type="InterPro" id="IPR003439">
    <property type="entry name" value="ABC_transporter-like_ATP-bd"/>
</dbReference>
<dbReference type="EMBL" id="JAUKWQ010000022">
    <property type="protein sequence ID" value="MDO1585678.1"/>
    <property type="molecule type" value="Genomic_DNA"/>
</dbReference>
<evidence type="ECO:0000256" key="2">
    <source>
        <dbReference type="ARBA" id="ARBA00022741"/>
    </source>
</evidence>
<dbReference type="InterPro" id="IPR027417">
    <property type="entry name" value="P-loop_NTPase"/>
</dbReference>
<dbReference type="SMART" id="SM00382">
    <property type="entry name" value="AAA"/>
    <property type="match status" value="1"/>
</dbReference>
<organism evidence="5 6">
    <name type="scientific">Rhizobium oryzicola</name>
    <dbReference type="NCBI Taxonomy" id="1232668"/>
    <lineage>
        <taxon>Bacteria</taxon>
        <taxon>Pseudomonadati</taxon>
        <taxon>Pseudomonadota</taxon>
        <taxon>Alphaproteobacteria</taxon>
        <taxon>Hyphomicrobiales</taxon>
        <taxon>Rhizobiaceae</taxon>
        <taxon>Rhizobium/Agrobacterium group</taxon>
        <taxon>Rhizobium</taxon>
    </lineage>
</organism>
<evidence type="ECO:0000313" key="6">
    <source>
        <dbReference type="Proteomes" id="UP001169006"/>
    </source>
</evidence>
<dbReference type="RefSeq" id="WP_302079929.1">
    <property type="nucleotide sequence ID" value="NZ_JAUKWQ010000022.1"/>
</dbReference>
<dbReference type="PANTHER" id="PTHR45772:SF8">
    <property type="entry name" value="HIGH-AFFINITY BRANCHED-CHAIN AMINO ACID TRANSPORT ATP-BINDING PROTEIN"/>
    <property type="match status" value="1"/>
</dbReference>
<protein>
    <submittedName>
        <fullName evidence="5">ATP-binding cassette domain-containing protein</fullName>
    </submittedName>
</protein>
<reference evidence="5" key="1">
    <citation type="journal article" date="2015" name="Int. J. Syst. Evol. Microbiol.">
        <title>Rhizobium oryzicola sp. nov., potential plant-growth-promoting endophytic bacteria isolated from rice roots.</title>
        <authorList>
            <person name="Zhang X.X."/>
            <person name="Gao J.S."/>
            <person name="Cao Y.H."/>
            <person name="Sheirdil R.A."/>
            <person name="Wang X.C."/>
            <person name="Zhang L."/>
        </authorList>
    </citation>
    <scope>NUCLEOTIDE SEQUENCE</scope>
    <source>
        <strain evidence="5">05753</strain>
    </source>
</reference>
<dbReference type="PROSITE" id="PS50893">
    <property type="entry name" value="ABC_TRANSPORTER_2"/>
    <property type="match status" value="1"/>
</dbReference>
<dbReference type="Proteomes" id="UP001169006">
    <property type="component" value="Unassembled WGS sequence"/>
</dbReference>